<accession>A0AAV4MCQ6</accession>
<organism evidence="2 3">
    <name type="scientific">Caerostris extrusa</name>
    <name type="common">Bark spider</name>
    <name type="synonym">Caerostris bankana</name>
    <dbReference type="NCBI Taxonomy" id="172846"/>
    <lineage>
        <taxon>Eukaryota</taxon>
        <taxon>Metazoa</taxon>
        <taxon>Ecdysozoa</taxon>
        <taxon>Arthropoda</taxon>
        <taxon>Chelicerata</taxon>
        <taxon>Arachnida</taxon>
        <taxon>Araneae</taxon>
        <taxon>Araneomorphae</taxon>
        <taxon>Entelegynae</taxon>
        <taxon>Araneoidea</taxon>
        <taxon>Araneidae</taxon>
        <taxon>Caerostris</taxon>
    </lineage>
</organism>
<evidence type="ECO:0000256" key="1">
    <source>
        <dbReference type="SAM" id="MobiDB-lite"/>
    </source>
</evidence>
<dbReference type="AlphaFoldDB" id="A0AAV4MCQ6"/>
<dbReference type="EMBL" id="BPLR01019657">
    <property type="protein sequence ID" value="GIX70194.1"/>
    <property type="molecule type" value="Genomic_DNA"/>
</dbReference>
<evidence type="ECO:0000313" key="2">
    <source>
        <dbReference type="EMBL" id="GIX70194.1"/>
    </source>
</evidence>
<feature type="compositionally biased region" description="Low complexity" evidence="1">
    <location>
        <begin position="268"/>
        <end position="284"/>
    </location>
</feature>
<proteinExistence type="predicted"/>
<feature type="region of interest" description="Disordered" evidence="1">
    <location>
        <begin position="236"/>
        <end position="284"/>
    </location>
</feature>
<sequence length="284" mass="31222">MRKSQQTFVKSYIPEKEKQFGVASGRRKLWRRFLLVTVQGRKSKTSLFVIRINLFRILKHFSNFVYLKQLKCTFLFPIDSFPQAVICRPPTDLQAEAVASTCLPTLGHGSRGAYRLSATQSLTTMSLGSPAPQTDHQGSPIMDGPPITTTPSLPSSYVWTTATSAASKRSQSRTQNTEIRTFIPSPGTLCGLDLSLRFPKANRYNDVRKSRNPAGETDLHSRATWPAREKACAVSPCQKGSGTTWTRTKSEKKKRPDLSSGLARSTQSDSVSSTTIASSPGFAG</sequence>
<comment type="caution">
    <text evidence="2">The sequence shown here is derived from an EMBL/GenBank/DDBJ whole genome shotgun (WGS) entry which is preliminary data.</text>
</comment>
<protein>
    <submittedName>
        <fullName evidence="2">Uncharacterized protein</fullName>
    </submittedName>
</protein>
<feature type="compositionally biased region" description="Polar residues" evidence="1">
    <location>
        <begin position="238"/>
        <end position="247"/>
    </location>
</feature>
<name>A0AAV4MCQ6_CAEEX</name>
<gene>
    <name evidence="2" type="ORF">CEXT_629531</name>
</gene>
<dbReference type="Proteomes" id="UP001054945">
    <property type="component" value="Unassembled WGS sequence"/>
</dbReference>
<keyword evidence="3" id="KW-1185">Reference proteome</keyword>
<evidence type="ECO:0000313" key="3">
    <source>
        <dbReference type="Proteomes" id="UP001054945"/>
    </source>
</evidence>
<reference evidence="2 3" key="1">
    <citation type="submission" date="2021-06" db="EMBL/GenBank/DDBJ databases">
        <title>Caerostris extrusa draft genome.</title>
        <authorList>
            <person name="Kono N."/>
            <person name="Arakawa K."/>
        </authorList>
    </citation>
    <scope>NUCLEOTIDE SEQUENCE [LARGE SCALE GENOMIC DNA]</scope>
</reference>